<dbReference type="InterPro" id="IPR056209">
    <property type="entry name" value="SU10_adaptor"/>
</dbReference>
<name>G4QCU8_TAYAM</name>
<dbReference type="HOGENOM" id="CLU_102128_0_0_4"/>
<evidence type="ECO:0000313" key="1">
    <source>
        <dbReference type="EMBL" id="AEP36228.1"/>
    </source>
</evidence>
<dbReference type="KEGG" id="tas:TASI_0453"/>
<proteinExistence type="predicted"/>
<dbReference type="RefSeq" id="WP_014111126.1">
    <property type="nucleotide sequence ID" value="NC_016043.1"/>
</dbReference>
<accession>G4QCU8</accession>
<sequence length="215" mass="24631">MINQISRLLNDFESGFENIRWSKEEIAEYIDEAKYVILGSRPDDFVGIHEITLKAGSVQELPKGLERLVEFRGIKTKDGLIRVSEEKSKELIRVAKSWFQDNCKTSNPNEYKVESVEFDKSNKRIFYVYPPVPEGKEVIAVVKALSIGDDIEFDTRFKPAIIEWALYRGYGKDSESGHAQGLSQAHLTHFYAILKNIDMADEGLEERVDVKSKPR</sequence>
<organism evidence="1 2">
    <name type="scientific">Taylorella asinigenitalis (strain MCE3)</name>
    <dbReference type="NCBI Taxonomy" id="1008459"/>
    <lineage>
        <taxon>Bacteria</taxon>
        <taxon>Pseudomonadati</taxon>
        <taxon>Pseudomonadota</taxon>
        <taxon>Betaproteobacteria</taxon>
        <taxon>Burkholderiales</taxon>
        <taxon>Alcaligenaceae</taxon>
        <taxon>Taylorella</taxon>
    </lineage>
</organism>
<dbReference type="OrthoDB" id="9132369at2"/>
<dbReference type="EMBL" id="CP003059">
    <property type="protein sequence ID" value="AEP36228.1"/>
    <property type="molecule type" value="Genomic_DNA"/>
</dbReference>
<reference key="1">
    <citation type="submission" date="2011-09" db="EMBL/GenBank/DDBJ databases">
        <title>Genomic characterization of the Taylorella genus.</title>
        <authorList>
            <person name="Hebert L."/>
            <person name="Moumen B."/>
            <person name="Pons N."/>
            <person name="Duquesne F."/>
            <person name="Breuil M.-F."/>
            <person name="Goux D."/>
            <person name="Batto J.-M."/>
            <person name="Renault P."/>
            <person name="Laugier C."/>
            <person name="Petry S."/>
        </authorList>
    </citation>
    <scope>NUCLEOTIDE SEQUENCE</scope>
    <source>
        <strain>MCE3</strain>
    </source>
</reference>
<dbReference type="STRING" id="1008459.TASI_0453"/>
<keyword evidence="2" id="KW-1185">Reference proteome</keyword>
<evidence type="ECO:0000313" key="2">
    <source>
        <dbReference type="Proteomes" id="UP000009284"/>
    </source>
</evidence>
<protein>
    <submittedName>
        <fullName evidence="1">Putative phage protein</fullName>
    </submittedName>
</protein>
<dbReference type="Proteomes" id="UP000009284">
    <property type="component" value="Chromosome"/>
</dbReference>
<dbReference type="Pfam" id="PF24175">
    <property type="entry name" value="SU10_adaptor"/>
    <property type="match status" value="1"/>
</dbReference>
<reference evidence="1 2" key="2">
    <citation type="journal article" date="2012" name="PLoS ONE">
        <title>Genomic characterization of the taylorella genus.</title>
        <authorList>
            <person name="Hebert L."/>
            <person name="Moumen B."/>
            <person name="Pons N."/>
            <person name="Duquesne F."/>
            <person name="Breuil M.F."/>
            <person name="Goux D."/>
            <person name="Batto J.M."/>
            <person name="Laugier C."/>
            <person name="Renault P."/>
            <person name="Petry S."/>
        </authorList>
    </citation>
    <scope>NUCLEOTIDE SEQUENCE [LARGE SCALE GENOMIC DNA]</scope>
    <source>
        <strain evidence="1 2">MCE3</strain>
    </source>
</reference>
<dbReference type="AlphaFoldDB" id="G4QCU8"/>
<gene>
    <name evidence="1" type="ordered locus">TASI_0453</name>
</gene>